<proteinExistence type="predicted"/>
<gene>
    <name evidence="2" type="ORF">HZH66_008907</name>
</gene>
<dbReference type="AlphaFoldDB" id="A0A834JU73"/>
<keyword evidence="3" id="KW-1185">Reference proteome</keyword>
<dbReference type="EMBL" id="JACSEA010000009">
    <property type="protein sequence ID" value="KAF7393074.1"/>
    <property type="molecule type" value="Genomic_DNA"/>
</dbReference>
<dbReference type="Proteomes" id="UP000614350">
    <property type="component" value="Unassembled WGS sequence"/>
</dbReference>
<evidence type="ECO:0000256" key="1">
    <source>
        <dbReference type="SAM" id="MobiDB-lite"/>
    </source>
</evidence>
<name>A0A834JU73_VESVU</name>
<evidence type="ECO:0000313" key="3">
    <source>
        <dbReference type="Proteomes" id="UP000614350"/>
    </source>
</evidence>
<reference evidence="2" key="1">
    <citation type="journal article" date="2020" name="G3 (Bethesda)">
        <title>High-Quality Assemblies for Three Invasive Social Wasps from the &lt;i&gt;Vespula&lt;/i&gt; Genus.</title>
        <authorList>
            <person name="Harrop T.W.R."/>
            <person name="Guhlin J."/>
            <person name="McLaughlin G.M."/>
            <person name="Permina E."/>
            <person name="Stockwell P."/>
            <person name="Gilligan J."/>
            <person name="Le Lec M.F."/>
            <person name="Gruber M.A.M."/>
            <person name="Quinn O."/>
            <person name="Lovegrove M."/>
            <person name="Duncan E.J."/>
            <person name="Remnant E.J."/>
            <person name="Van Eeckhoven J."/>
            <person name="Graham B."/>
            <person name="Knapp R.A."/>
            <person name="Langford K.W."/>
            <person name="Kronenberg Z."/>
            <person name="Press M.O."/>
            <person name="Eacker S.M."/>
            <person name="Wilson-Rankin E.E."/>
            <person name="Purcell J."/>
            <person name="Lester P.J."/>
            <person name="Dearden P.K."/>
        </authorList>
    </citation>
    <scope>NUCLEOTIDE SEQUENCE</scope>
    <source>
        <strain evidence="2">Marl-1</strain>
    </source>
</reference>
<feature type="compositionally biased region" description="Acidic residues" evidence="1">
    <location>
        <begin position="43"/>
        <end position="56"/>
    </location>
</feature>
<organism evidence="2 3">
    <name type="scientific">Vespula vulgaris</name>
    <name type="common">Yellow jacket</name>
    <name type="synonym">Wasp</name>
    <dbReference type="NCBI Taxonomy" id="7454"/>
    <lineage>
        <taxon>Eukaryota</taxon>
        <taxon>Metazoa</taxon>
        <taxon>Ecdysozoa</taxon>
        <taxon>Arthropoda</taxon>
        <taxon>Hexapoda</taxon>
        <taxon>Insecta</taxon>
        <taxon>Pterygota</taxon>
        <taxon>Neoptera</taxon>
        <taxon>Endopterygota</taxon>
        <taxon>Hymenoptera</taxon>
        <taxon>Apocrita</taxon>
        <taxon>Aculeata</taxon>
        <taxon>Vespoidea</taxon>
        <taxon>Vespidae</taxon>
        <taxon>Vespinae</taxon>
        <taxon>Vespula</taxon>
    </lineage>
</organism>
<protein>
    <submittedName>
        <fullName evidence="2">Uncharacterized protein</fullName>
    </submittedName>
</protein>
<accession>A0A834JU73</accession>
<feature type="region of interest" description="Disordered" evidence="1">
    <location>
        <begin position="1"/>
        <end position="67"/>
    </location>
</feature>
<sequence length="67" mass="7514">MPGRKVHLAGNHAHNSVLLAKETMKTGGGIFKGSSRHAPSKEEEGEEEEEEEEDGEEEKKNKKRKEK</sequence>
<evidence type="ECO:0000313" key="2">
    <source>
        <dbReference type="EMBL" id="KAF7393074.1"/>
    </source>
</evidence>
<comment type="caution">
    <text evidence="2">The sequence shown here is derived from an EMBL/GenBank/DDBJ whole genome shotgun (WGS) entry which is preliminary data.</text>
</comment>